<sequence>MHTSTAKIFSSFSLVFLYFLHLLERVLGKCVDLNKLIINL</sequence>
<dbReference type="AlphaFoldDB" id="A0A0K2T585"/>
<reference evidence="1" key="1">
    <citation type="submission" date="2014-05" db="EMBL/GenBank/DDBJ databases">
        <authorList>
            <person name="Chronopoulou M."/>
        </authorList>
    </citation>
    <scope>NUCLEOTIDE SEQUENCE</scope>
    <source>
        <tissue evidence="1">Whole organism</tissue>
    </source>
</reference>
<accession>A0A0K2T585</accession>
<dbReference type="EMBL" id="HACA01003830">
    <property type="protein sequence ID" value="CDW21191.1"/>
    <property type="molecule type" value="Transcribed_RNA"/>
</dbReference>
<organism evidence="1">
    <name type="scientific">Lepeophtheirus salmonis</name>
    <name type="common">Salmon louse</name>
    <name type="synonym">Caligus salmonis</name>
    <dbReference type="NCBI Taxonomy" id="72036"/>
    <lineage>
        <taxon>Eukaryota</taxon>
        <taxon>Metazoa</taxon>
        <taxon>Ecdysozoa</taxon>
        <taxon>Arthropoda</taxon>
        <taxon>Crustacea</taxon>
        <taxon>Multicrustacea</taxon>
        <taxon>Hexanauplia</taxon>
        <taxon>Copepoda</taxon>
        <taxon>Siphonostomatoida</taxon>
        <taxon>Caligidae</taxon>
        <taxon>Lepeophtheirus</taxon>
    </lineage>
</organism>
<dbReference type="EMBL" id="HACA01003832">
    <property type="protein sequence ID" value="CDW21193.1"/>
    <property type="molecule type" value="Transcribed_RNA"/>
</dbReference>
<dbReference type="EMBL" id="HACA01003831">
    <property type="protein sequence ID" value="CDW21192.1"/>
    <property type="molecule type" value="Transcribed_RNA"/>
</dbReference>
<evidence type="ECO:0000313" key="1">
    <source>
        <dbReference type="EMBL" id="CDW21193.1"/>
    </source>
</evidence>
<protein>
    <submittedName>
        <fullName evidence="1">Uncharacterized protein</fullName>
    </submittedName>
</protein>
<proteinExistence type="predicted"/>
<name>A0A0K2T585_LEPSM</name>